<dbReference type="PANTHER" id="PTHR46847">
    <property type="entry name" value="D-ALLOSE-BINDING PERIPLASMIC PROTEIN-RELATED"/>
    <property type="match status" value="1"/>
</dbReference>
<dbReference type="PANTHER" id="PTHR46847:SF1">
    <property type="entry name" value="D-ALLOSE-BINDING PERIPLASMIC PROTEIN-RELATED"/>
    <property type="match status" value="1"/>
</dbReference>
<dbReference type="RefSeq" id="WP_091542446.1">
    <property type="nucleotide sequence ID" value="NZ_FONY01000010.1"/>
</dbReference>
<dbReference type="InterPro" id="IPR028082">
    <property type="entry name" value="Peripla_BP_I"/>
</dbReference>
<dbReference type="EMBL" id="FONY01000010">
    <property type="protein sequence ID" value="SFE92536.1"/>
    <property type="molecule type" value="Genomic_DNA"/>
</dbReference>
<dbReference type="OrthoDB" id="569491at2"/>
<feature type="chain" id="PRO_5011652619" evidence="4">
    <location>
        <begin position="18"/>
        <end position="328"/>
    </location>
</feature>
<dbReference type="AlphaFoldDB" id="A0A1I2EJ35"/>
<reference evidence="6 7" key="1">
    <citation type="submission" date="2016-10" db="EMBL/GenBank/DDBJ databases">
        <authorList>
            <person name="de Groot N.N."/>
        </authorList>
    </citation>
    <scope>NUCLEOTIDE SEQUENCE [LARGE SCALE GENOMIC DNA]</scope>
    <source>
        <strain>GEY</strain>
        <strain evidence="7">DSM 9560</strain>
    </source>
</reference>
<evidence type="ECO:0000313" key="7">
    <source>
        <dbReference type="Proteomes" id="UP000199513"/>
    </source>
</evidence>
<dbReference type="InterPro" id="IPR025997">
    <property type="entry name" value="SBP_2_dom"/>
</dbReference>
<sequence>MKKLLIKNVLFITLAIALLGCGGSENTSKQNTNDQEIQIAVIPKGTTHAFWKSVQLGAEKAGQDLGVKVLWQGPQKEDDRQMQIQVVQNFVSRGVSAIVLAPLDSRSLVPPVQTAIKRNIPVIIFDSGLDAQEYSSFVATDNKEGGRLCAKRMAEVMNGKGKIILLRYAEGSASTTEREAGFLEGLKEFAPEIEILSDNQYAGATREEAFQTSQNLLNRFKEVEGIFAPNESSTFGMLRALETSGKAGKVKFIGFDATKELLDAMQAGKIHGLSVQNPYKMGYEGVKTALAVLKKETVEKRIDTGVTMITPENLNTSEVQEILKPQIQ</sequence>
<dbReference type="GO" id="GO:0030313">
    <property type="term" value="C:cell envelope"/>
    <property type="evidence" value="ECO:0007669"/>
    <property type="project" value="UniProtKB-SubCell"/>
</dbReference>
<dbReference type="CDD" id="cd20004">
    <property type="entry name" value="PBP1_ABC_sugar_binding-like"/>
    <property type="match status" value="1"/>
</dbReference>
<evidence type="ECO:0000256" key="2">
    <source>
        <dbReference type="ARBA" id="ARBA00007639"/>
    </source>
</evidence>
<evidence type="ECO:0000256" key="3">
    <source>
        <dbReference type="ARBA" id="ARBA00022729"/>
    </source>
</evidence>
<keyword evidence="3 4" id="KW-0732">Signal</keyword>
<evidence type="ECO:0000259" key="5">
    <source>
        <dbReference type="Pfam" id="PF13407"/>
    </source>
</evidence>
<organism evidence="6 7">
    <name type="scientific">Thermoflexibacter ruber</name>
    <dbReference type="NCBI Taxonomy" id="1003"/>
    <lineage>
        <taxon>Bacteria</taxon>
        <taxon>Pseudomonadati</taxon>
        <taxon>Bacteroidota</taxon>
        <taxon>Cytophagia</taxon>
        <taxon>Cytophagales</taxon>
        <taxon>Thermoflexibacteraceae</taxon>
        <taxon>Thermoflexibacter</taxon>
    </lineage>
</organism>
<gene>
    <name evidence="6" type="ORF">SAMN04488541_101035</name>
</gene>
<dbReference type="Gene3D" id="3.40.50.2300">
    <property type="match status" value="2"/>
</dbReference>
<proteinExistence type="inferred from homology"/>
<dbReference type="STRING" id="1003.SAMN04488541_101035"/>
<comment type="similarity">
    <text evidence="2">Belongs to the bacterial solute-binding protein 2 family.</text>
</comment>
<dbReference type="GO" id="GO:0030246">
    <property type="term" value="F:carbohydrate binding"/>
    <property type="evidence" value="ECO:0007669"/>
    <property type="project" value="UniProtKB-ARBA"/>
</dbReference>
<feature type="signal peptide" evidence="4">
    <location>
        <begin position="1"/>
        <end position="17"/>
    </location>
</feature>
<dbReference type="Proteomes" id="UP000199513">
    <property type="component" value="Unassembled WGS sequence"/>
</dbReference>
<feature type="domain" description="Periplasmic binding protein" evidence="5">
    <location>
        <begin position="39"/>
        <end position="296"/>
    </location>
</feature>
<accession>A0A1I2EJ35</accession>
<protein>
    <submittedName>
        <fullName evidence="6">Monosaccharide ABC transporter substrate-binding protein, CUT2 family</fullName>
    </submittedName>
</protein>
<evidence type="ECO:0000256" key="4">
    <source>
        <dbReference type="SAM" id="SignalP"/>
    </source>
</evidence>
<name>A0A1I2EJ35_9BACT</name>
<keyword evidence="7" id="KW-1185">Reference proteome</keyword>
<dbReference type="SUPFAM" id="SSF53822">
    <property type="entry name" value="Periplasmic binding protein-like I"/>
    <property type="match status" value="1"/>
</dbReference>
<dbReference type="PROSITE" id="PS51257">
    <property type="entry name" value="PROKAR_LIPOPROTEIN"/>
    <property type="match status" value="1"/>
</dbReference>
<evidence type="ECO:0000256" key="1">
    <source>
        <dbReference type="ARBA" id="ARBA00004196"/>
    </source>
</evidence>
<comment type="subcellular location">
    <subcellularLocation>
        <location evidence="1">Cell envelope</location>
    </subcellularLocation>
</comment>
<evidence type="ECO:0000313" key="6">
    <source>
        <dbReference type="EMBL" id="SFE92536.1"/>
    </source>
</evidence>
<dbReference type="Pfam" id="PF13407">
    <property type="entry name" value="Peripla_BP_4"/>
    <property type="match status" value="1"/>
</dbReference>